<gene>
    <name evidence="1" type="ORF">LVY65_01285</name>
</gene>
<dbReference type="EMBL" id="JAKFGM010000001">
    <property type="protein sequence ID" value="MCF2513702.1"/>
    <property type="molecule type" value="Genomic_DNA"/>
</dbReference>
<keyword evidence="2" id="KW-1185">Reference proteome</keyword>
<sequence>MQDLQVPSAGDFAKKIAIAEAEEAAKESRIQQQAEAEKKALLDQLTKPSGVSDEEAIKRAITMIEGAVRNLRTEVQVHRFPNQLCTDGGRAINQMEEGWEQTLTGVPKEIYQLWEKYFRDKGYKLRVEIVDFPGGKPGDVAMTLGWAPK</sequence>
<dbReference type="Proteomes" id="UP001139410">
    <property type="component" value="Unassembled WGS sequence"/>
</dbReference>
<proteinExistence type="predicted"/>
<accession>A0A9X1QK88</accession>
<protein>
    <submittedName>
        <fullName evidence="1">Uncharacterized protein</fullName>
    </submittedName>
</protein>
<dbReference type="RefSeq" id="WP_235066202.1">
    <property type="nucleotide sequence ID" value="NZ_JAKFGM010000001.1"/>
</dbReference>
<organism evidence="1 2">
    <name type="scientific">Sphingomonas cremea</name>
    <dbReference type="NCBI Taxonomy" id="2904799"/>
    <lineage>
        <taxon>Bacteria</taxon>
        <taxon>Pseudomonadati</taxon>
        <taxon>Pseudomonadota</taxon>
        <taxon>Alphaproteobacteria</taxon>
        <taxon>Sphingomonadales</taxon>
        <taxon>Sphingomonadaceae</taxon>
        <taxon>Sphingomonas</taxon>
    </lineage>
</organism>
<evidence type="ECO:0000313" key="2">
    <source>
        <dbReference type="Proteomes" id="UP001139410"/>
    </source>
</evidence>
<dbReference type="AlphaFoldDB" id="A0A9X1QK88"/>
<evidence type="ECO:0000313" key="1">
    <source>
        <dbReference type="EMBL" id="MCF2513702.1"/>
    </source>
</evidence>
<name>A0A9X1QK88_9SPHN</name>
<reference evidence="1" key="1">
    <citation type="submission" date="2022-01" db="EMBL/GenBank/DDBJ databases">
        <authorList>
            <person name="Jo J.-H."/>
            <person name="Im W.-T."/>
        </authorList>
    </citation>
    <scope>NUCLEOTIDE SEQUENCE</scope>
    <source>
        <strain evidence="1">G124</strain>
    </source>
</reference>
<comment type="caution">
    <text evidence="1">The sequence shown here is derived from an EMBL/GenBank/DDBJ whole genome shotgun (WGS) entry which is preliminary data.</text>
</comment>